<comment type="caution">
    <text evidence="1">The sequence shown here is derived from an EMBL/GenBank/DDBJ whole genome shotgun (WGS) entry which is preliminary data.</text>
</comment>
<sequence>LFKVRKVYGCDSCSSITLEVLDILIGDNLLDIYYNPRHILYDGNEFLDGSLKPYVSLSQELTRVSSGHVIPEVIVPFIQSSLPSNCPVLDDFIGNIGVMRLSDLGNLKDDSVAIIVGWYDSVFEGIDLWYPDEKDTNHPRFRLKIKVGDETRVDVFVLFDEDVKRVGFETCALLASIGENATMYPNEMDVFYGDPMLFKVLKKAGDVAEGSKIYEIVGM</sequence>
<evidence type="ECO:0000313" key="1">
    <source>
        <dbReference type="EMBL" id="PNX60429.1"/>
    </source>
</evidence>
<feature type="non-terminal residue" evidence="1">
    <location>
        <position position="1"/>
    </location>
</feature>
<dbReference type="AlphaFoldDB" id="A0A2K3K2A0"/>
<evidence type="ECO:0000313" key="2">
    <source>
        <dbReference type="Proteomes" id="UP000236291"/>
    </source>
</evidence>
<organism evidence="1 2">
    <name type="scientific">Trifolium pratense</name>
    <name type="common">Red clover</name>
    <dbReference type="NCBI Taxonomy" id="57577"/>
    <lineage>
        <taxon>Eukaryota</taxon>
        <taxon>Viridiplantae</taxon>
        <taxon>Streptophyta</taxon>
        <taxon>Embryophyta</taxon>
        <taxon>Tracheophyta</taxon>
        <taxon>Spermatophyta</taxon>
        <taxon>Magnoliopsida</taxon>
        <taxon>eudicotyledons</taxon>
        <taxon>Gunneridae</taxon>
        <taxon>Pentapetalae</taxon>
        <taxon>rosids</taxon>
        <taxon>fabids</taxon>
        <taxon>Fabales</taxon>
        <taxon>Fabaceae</taxon>
        <taxon>Papilionoideae</taxon>
        <taxon>50 kb inversion clade</taxon>
        <taxon>NPAAA clade</taxon>
        <taxon>Hologalegina</taxon>
        <taxon>IRL clade</taxon>
        <taxon>Trifolieae</taxon>
        <taxon>Trifolium</taxon>
    </lineage>
</organism>
<feature type="non-terminal residue" evidence="1">
    <location>
        <position position="219"/>
    </location>
</feature>
<reference evidence="1 2" key="1">
    <citation type="journal article" date="2014" name="Am. J. Bot.">
        <title>Genome assembly and annotation for red clover (Trifolium pratense; Fabaceae).</title>
        <authorList>
            <person name="Istvanek J."/>
            <person name="Jaros M."/>
            <person name="Krenek A."/>
            <person name="Repkova J."/>
        </authorList>
    </citation>
    <scope>NUCLEOTIDE SEQUENCE [LARGE SCALE GENOMIC DNA]</scope>
    <source>
        <strain evidence="2">cv. Tatra</strain>
        <tissue evidence="1">Young leaves</tissue>
    </source>
</reference>
<gene>
    <name evidence="1" type="ORF">L195_g051925</name>
</gene>
<proteinExistence type="predicted"/>
<dbReference type="EMBL" id="ASHM01082758">
    <property type="protein sequence ID" value="PNX60429.1"/>
    <property type="molecule type" value="Genomic_DNA"/>
</dbReference>
<reference evidence="1 2" key="2">
    <citation type="journal article" date="2017" name="Front. Plant Sci.">
        <title>Gene Classification and Mining of Molecular Markers Useful in Red Clover (Trifolium pratense) Breeding.</title>
        <authorList>
            <person name="Istvanek J."/>
            <person name="Dluhosova J."/>
            <person name="Dluhos P."/>
            <person name="Patkova L."/>
            <person name="Nedelnik J."/>
            <person name="Repkova J."/>
        </authorList>
    </citation>
    <scope>NUCLEOTIDE SEQUENCE [LARGE SCALE GENOMIC DNA]</scope>
    <source>
        <strain evidence="2">cv. Tatra</strain>
        <tissue evidence="1">Young leaves</tissue>
    </source>
</reference>
<accession>A0A2K3K2A0</accession>
<dbReference type="Proteomes" id="UP000236291">
    <property type="component" value="Unassembled WGS sequence"/>
</dbReference>
<name>A0A2K3K2A0_TRIPR</name>
<protein>
    <submittedName>
        <fullName evidence="1">Uncharacterized protein</fullName>
    </submittedName>
</protein>